<dbReference type="Proteomes" id="UP000604737">
    <property type="component" value="Unassembled WGS sequence"/>
</dbReference>
<name>A0ABQ3GWN3_9NEIS</name>
<keyword evidence="2" id="KW-0378">Hydrolase</keyword>
<evidence type="ECO:0000256" key="3">
    <source>
        <dbReference type="SAM" id="SignalP"/>
    </source>
</evidence>
<evidence type="ECO:0000313" key="4">
    <source>
        <dbReference type="EMBL" id="GHD56355.1"/>
    </source>
</evidence>
<protein>
    <submittedName>
        <fullName evidence="4">D-alanyl-D-alanine carboxypeptidase</fullName>
    </submittedName>
</protein>
<dbReference type="Gene3D" id="3.40.710.10">
    <property type="entry name" value="DD-peptidase/beta-lactamase superfamily"/>
    <property type="match status" value="2"/>
</dbReference>
<dbReference type="RefSeq" id="WP_189458404.1">
    <property type="nucleotide sequence ID" value="NZ_BMYO01000001.1"/>
</dbReference>
<dbReference type="PRINTS" id="PR00922">
    <property type="entry name" value="DADACBPTASE3"/>
</dbReference>
<dbReference type="InterPro" id="IPR000667">
    <property type="entry name" value="Peptidase_S13"/>
</dbReference>
<dbReference type="Gene3D" id="3.50.80.20">
    <property type="entry name" value="D-Ala-D-Ala carboxypeptidase C, peptidase S13"/>
    <property type="match status" value="1"/>
</dbReference>
<gene>
    <name evidence="4" type="ORF">GCM10007350_03260</name>
</gene>
<keyword evidence="5" id="KW-1185">Reference proteome</keyword>
<dbReference type="NCBIfam" id="TIGR00666">
    <property type="entry name" value="PBP4"/>
    <property type="match status" value="1"/>
</dbReference>
<comment type="similarity">
    <text evidence="1">Belongs to the peptidase S13 family.</text>
</comment>
<feature type="signal peptide" evidence="3">
    <location>
        <begin position="1"/>
        <end position="21"/>
    </location>
</feature>
<comment type="caution">
    <text evidence="4">The sequence shown here is derived from an EMBL/GenBank/DDBJ whole genome shotgun (WGS) entry which is preliminary data.</text>
</comment>
<keyword evidence="3" id="KW-0732">Signal</keyword>
<dbReference type="GO" id="GO:0004180">
    <property type="term" value="F:carboxypeptidase activity"/>
    <property type="evidence" value="ECO:0007669"/>
    <property type="project" value="UniProtKB-KW"/>
</dbReference>
<dbReference type="SUPFAM" id="SSF56601">
    <property type="entry name" value="beta-lactamase/transpeptidase-like"/>
    <property type="match status" value="1"/>
</dbReference>
<accession>A0ABQ3GWN3</accession>
<dbReference type="InterPro" id="IPR012338">
    <property type="entry name" value="Beta-lactam/transpept-like"/>
</dbReference>
<feature type="chain" id="PRO_5045714880" evidence="3">
    <location>
        <begin position="22"/>
        <end position="479"/>
    </location>
</feature>
<keyword evidence="4" id="KW-0121">Carboxypeptidase</keyword>
<dbReference type="Pfam" id="PF02113">
    <property type="entry name" value="Peptidase_S13"/>
    <property type="match status" value="1"/>
</dbReference>
<proteinExistence type="inferred from homology"/>
<dbReference type="PANTHER" id="PTHR30023:SF0">
    <property type="entry name" value="PENICILLIN-SENSITIVE CARBOXYPEPTIDASE A"/>
    <property type="match status" value="1"/>
</dbReference>
<keyword evidence="4" id="KW-0645">Protease</keyword>
<organism evidence="4 5">
    <name type="scientific">Jeongeupia chitinilytica</name>
    <dbReference type="NCBI Taxonomy" id="1041641"/>
    <lineage>
        <taxon>Bacteria</taxon>
        <taxon>Pseudomonadati</taxon>
        <taxon>Pseudomonadota</taxon>
        <taxon>Betaproteobacteria</taxon>
        <taxon>Neisseriales</taxon>
        <taxon>Chitinibacteraceae</taxon>
        <taxon>Jeongeupia</taxon>
    </lineage>
</organism>
<dbReference type="EMBL" id="BMYO01000001">
    <property type="protein sequence ID" value="GHD56355.1"/>
    <property type="molecule type" value="Genomic_DNA"/>
</dbReference>
<evidence type="ECO:0000256" key="1">
    <source>
        <dbReference type="ARBA" id="ARBA00006096"/>
    </source>
</evidence>
<reference evidence="5" key="1">
    <citation type="journal article" date="2019" name="Int. J. Syst. Evol. Microbiol.">
        <title>The Global Catalogue of Microorganisms (GCM) 10K type strain sequencing project: providing services to taxonomists for standard genome sequencing and annotation.</title>
        <authorList>
            <consortium name="The Broad Institute Genomics Platform"/>
            <consortium name="The Broad Institute Genome Sequencing Center for Infectious Disease"/>
            <person name="Wu L."/>
            <person name="Ma J."/>
        </authorList>
    </citation>
    <scope>NUCLEOTIDE SEQUENCE [LARGE SCALE GENOMIC DNA]</scope>
    <source>
        <strain evidence="5">KCTC 23701</strain>
    </source>
</reference>
<evidence type="ECO:0000313" key="5">
    <source>
        <dbReference type="Proteomes" id="UP000604737"/>
    </source>
</evidence>
<sequence>MTSTIKYLLLSFSLSAGAVQAALPPEVDAALAKAGVPASALGVAILPVDGGPAVLLENARRPMNPASTMKLVTTWSALNLLGPAYSWKTQLLADAPVANGVLNGPLYLKGSGDPKLTFERMWLLVRELRAAGVTDLRDGLVLDRSAFRLPATTSPFDDDSDEGGQPYLVTPDALVSNFGSARLMLRSDGNSVRATLEPALDKVRLDGAVKLAPNASCSAWKDGVQLRLDDAGQTASVHLAGRFPPDCAGDRYFAVLDARSYTASLFRSLWQEQGGRFSGQVREGVTPPQAKVLATSISPPLTEMVRDINKFSNNLMARQLFLTVGATSSEVATDTVAAADAHVRGWLQQQGLAMSELHLENGAGLSRVERISAEHLGQMLVSAYRSPLAAEFISSLPIVGIDGTMKKRLKSEAGAAHIKTGTLKDVRAVAGYVRDSQGSDWVVVALLNHPRAPLAMPVLDTLLRWVTTRSSAELASLRR</sequence>
<dbReference type="PANTHER" id="PTHR30023">
    <property type="entry name" value="D-ALANYL-D-ALANINE CARBOXYPEPTIDASE"/>
    <property type="match status" value="1"/>
</dbReference>
<evidence type="ECO:0000256" key="2">
    <source>
        <dbReference type="ARBA" id="ARBA00022801"/>
    </source>
</evidence>